<organism evidence="2 3">
    <name type="scientific">Patellaria atrata CBS 101060</name>
    <dbReference type="NCBI Taxonomy" id="1346257"/>
    <lineage>
        <taxon>Eukaryota</taxon>
        <taxon>Fungi</taxon>
        <taxon>Dikarya</taxon>
        <taxon>Ascomycota</taxon>
        <taxon>Pezizomycotina</taxon>
        <taxon>Dothideomycetes</taxon>
        <taxon>Dothideomycetes incertae sedis</taxon>
        <taxon>Patellariales</taxon>
        <taxon>Patellariaceae</taxon>
        <taxon>Patellaria</taxon>
    </lineage>
</organism>
<feature type="compositionally biased region" description="Gly residues" evidence="1">
    <location>
        <begin position="217"/>
        <end position="228"/>
    </location>
</feature>
<reference evidence="2" key="1">
    <citation type="journal article" date="2020" name="Stud. Mycol.">
        <title>101 Dothideomycetes genomes: a test case for predicting lifestyles and emergence of pathogens.</title>
        <authorList>
            <person name="Haridas S."/>
            <person name="Albert R."/>
            <person name="Binder M."/>
            <person name="Bloem J."/>
            <person name="Labutti K."/>
            <person name="Salamov A."/>
            <person name="Andreopoulos B."/>
            <person name="Baker S."/>
            <person name="Barry K."/>
            <person name="Bills G."/>
            <person name="Bluhm B."/>
            <person name="Cannon C."/>
            <person name="Castanera R."/>
            <person name="Culley D."/>
            <person name="Daum C."/>
            <person name="Ezra D."/>
            <person name="Gonzalez J."/>
            <person name="Henrissat B."/>
            <person name="Kuo A."/>
            <person name="Liang C."/>
            <person name="Lipzen A."/>
            <person name="Lutzoni F."/>
            <person name="Magnuson J."/>
            <person name="Mondo S."/>
            <person name="Nolan M."/>
            <person name="Ohm R."/>
            <person name="Pangilinan J."/>
            <person name="Park H.-J."/>
            <person name="Ramirez L."/>
            <person name="Alfaro M."/>
            <person name="Sun H."/>
            <person name="Tritt A."/>
            <person name="Yoshinaga Y."/>
            <person name="Zwiers L.-H."/>
            <person name="Turgeon B."/>
            <person name="Goodwin S."/>
            <person name="Spatafora J."/>
            <person name="Crous P."/>
            <person name="Grigoriev I."/>
        </authorList>
    </citation>
    <scope>NUCLEOTIDE SEQUENCE</scope>
    <source>
        <strain evidence="2">CBS 101060</strain>
    </source>
</reference>
<feature type="compositionally biased region" description="Gly residues" evidence="1">
    <location>
        <begin position="172"/>
        <end position="181"/>
    </location>
</feature>
<comment type="caution">
    <text evidence="2">The sequence shown here is derived from an EMBL/GenBank/DDBJ whole genome shotgun (WGS) entry which is preliminary data.</text>
</comment>
<evidence type="ECO:0000313" key="3">
    <source>
        <dbReference type="Proteomes" id="UP000799429"/>
    </source>
</evidence>
<feature type="region of interest" description="Disordered" evidence="1">
    <location>
        <begin position="97"/>
        <end position="272"/>
    </location>
</feature>
<feature type="compositionally biased region" description="Low complexity" evidence="1">
    <location>
        <begin position="182"/>
        <end position="199"/>
    </location>
</feature>
<accession>A0A9P4VUU5</accession>
<sequence length="290" mass="29405">MMGRFGRGNFGIRLDTPPGVRSARGRPGIGRFGSPSSRPGKGSPVFGIFRAGRGRLPNSGREPNAAGLRPRPPLGNGMPGRPSWPLIRLGFAVAPAELVKPPTGPTPVPSPRDGSPPAENMPKTIDKILAPRPRTEVRISEFSSVGTGSEPSRPGNSGTGRPGIGRPRIGRSGIGRPGIGRPGTSRSGRPGIGSSPESPGRGGTGSMLIVASSGVEGTLGIGGIGKPGSAGTDKPGSAGPGNPGTGGINDSELRAGRPDQTGTKPAQLNRVPLELQNLESALQRESAVVH</sequence>
<keyword evidence="3" id="KW-1185">Reference proteome</keyword>
<dbReference type="AlphaFoldDB" id="A0A9P4VUU5"/>
<feature type="compositionally biased region" description="Gly residues" evidence="1">
    <location>
        <begin position="238"/>
        <end position="247"/>
    </location>
</feature>
<feature type="compositionally biased region" description="Low complexity" evidence="1">
    <location>
        <begin position="32"/>
        <end position="44"/>
    </location>
</feature>
<feature type="compositionally biased region" description="Polar residues" evidence="1">
    <location>
        <begin position="141"/>
        <end position="156"/>
    </location>
</feature>
<feature type="region of interest" description="Disordered" evidence="1">
    <location>
        <begin position="1"/>
        <end position="84"/>
    </location>
</feature>
<gene>
    <name evidence="2" type="ORF">M501DRAFT_409697</name>
</gene>
<name>A0A9P4VUU5_9PEZI</name>
<protein>
    <submittedName>
        <fullName evidence="2">Uncharacterized protein</fullName>
    </submittedName>
</protein>
<dbReference type="Proteomes" id="UP000799429">
    <property type="component" value="Unassembled WGS sequence"/>
</dbReference>
<evidence type="ECO:0000313" key="2">
    <source>
        <dbReference type="EMBL" id="KAF2842352.1"/>
    </source>
</evidence>
<proteinExistence type="predicted"/>
<evidence type="ECO:0000256" key="1">
    <source>
        <dbReference type="SAM" id="MobiDB-lite"/>
    </source>
</evidence>
<dbReference type="EMBL" id="MU006090">
    <property type="protein sequence ID" value="KAF2842352.1"/>
    <property type="molecule type" value="Genomic_DNA"/>
</dbReference>